<feature type="coiled-coil region" evidence="1">
    <location>
        <begin position="704"/>
        <end position="731"/>
    </location>
</feature>
<protein>
    <submittedName>
        <fullName evidence="3">Uncharacterized protein</fullName>
    </submittedName>
</protein>
<name>A0ABR1R183_9PEZI</name>
<evidence type="ECO:0000313" key="4">
    <source>
        <dbReference type="Proteomes" id="UP001396898"/>
    </source>
</evidence>
<sequence length="906" mass="103299">MAEPSEHQHPEDPTWDVNDLEQRWFVLYEFARQPEVEAAVNNREPFDFLCKFVYHRYVELLEDVQKALAAADAEAKEEMEATFRRGDHDGRDMQETLVALETNVVKDFNTAVLRDPLRRAAGDDAFDPADAADRERLAQLRHLIADFRYLQEPVRPLWRAYGRRLRPHFRWMQKLIADCLPPVSDLWVDGDLRGNDDFERLWAEFRSLKTDGGIDGNGATVPNTDVENRRLVVESQDIVQWALDALLLQARDVEMDWAYLQDPEQVPSYILYPPYDDLFWEGKGKADGAQQLAIYLGWDQDEGTMKSHTKPDSSMFPAAERPAPATLAAMTLEQREAVTKALKAKYDAAAAAKMIESAEASLKKRKEVDERVADAAAERKRQKQEMDEQTQLFQQLTQPKRLELYPDQTPPVKMTLAPGWTIEMVRAAKAGLLPAKDETSYLDLLDNPQPPNTQDAQDWDVIDQDDGGQVYYDEDAVEDEMEEEVDEDEDEDDDDDDDDKGDEEGDEEEVDDSGTYTLADAFNDFINLRADAGLNDRLDYTIPLVTPPVPIEEGALKAYQKAWRDFAQKWEDVWSYVLQLNEDALDMQNKGAASQCVRRSIKTDATLAATVRRVEQALRHEEDVLRDAHPIEDKPRYTPAQLKAWRMTSWRSRYLRCLHLCLLALAADVTDADFDASYDRRLEHLIEHEQAWLEADKYALQRNLVKTAAAKREARERIKEREENIEEMDGLLQQDDMITSGDPQATMPAPTPTMPATQDYTAPPEDMQFLLQSLQTASQPGIAQQHPEDENDIDMMDDDASVPDSYISDESEEEAIQYGQQMQDGPVIGSLTWDPESPRRDWPAANPRSAEKFARGGPPGYEGLPTGTVYERLQYMIVLTVWRCHMATVTGLGMTEVNRDYENGDS</sequence>
<comment type="caution">
    <text evidence="3">The sequence shown here is derived from an EMBL/GenBank/DDBJ whole genome shotgun (WGS) entry which is preliminary data.</text>
</comment>
<dbReference type="EMBL" id="JAQQWI010000022">
    <property type="protein sequence ID" value="KAK7995832.1"/>
    <property type="molecule type" value="Genomic_DNA"/>
</dbReference>
<feature type="region of interest" description="Disordered" evidence="2">
    <location>
        <begin position="474"/>
        <end position="516"/>
    </location>
</feature>
<organism evidence="3 4">
    <name type="scientific">Apiospora marii</name>
    <dbReference type="NCBI Taxonomy" id="335849"/>
    <lineage>
        <taxon>Eukaryota</taxon>
        <taxon>Fungi</taxon>
        <taxon>Dikarya</taxon>
        <taxon>Ascomycota</taxon>
        <taxon>Pezizomycotina</taxon>
        <taxon>Sordariomycetes</taxon>
        <taxon>Xylariomycetidae</taxon>
        <taxon>Amphisphaeriales</taxon>
        <taxon>Apiosporaceae</taxon>
        <taxon>Apiospora</taxon>
    </lineage>
</organism>
<feature type="coiled-coil region" evidence="1">
    <location>
        <begin position="365"/>
        <end position="392"/>
    </location>
</feature>
<gene>
    <name evidence="3" type="ORF">PG991_015299</name>
</gene>
<evidence type="ECO:0000313" key="3">
    <source>
        <dbReference type="EMBL" id="KAK7995832.1"/>
    </source>
</evidence>
<feature type="region of interest" description="Disordered" evidence="2">
    <location>
        <begin position="442"/>
        <end position="461"/>
    </location>
</feature>
<reference evidence="3 4" key="1">
    <citation type="submission" date="2023-01" db="EMBL/GenBank/DDBJ databases">
        <title>Analysis of 21 Apiospora genomes using comparative genomics revels a genus with tremendous synthesis potential of carbohydrate active enzymes and secondary metabolites.</title>
        <authorList>
            <person name="Sorensen T."/>
        </authorList>
    </citation>
    <scope>NUCLEOTIDE SEQUENCE [LARGE SCALE GENOMIC DNA]</scope>
    <source>
        <strain evidence="3 4">CBS 20057</strain>
    </source>
</reference>
<feature type="region of interest" description="Disordered" evidence="2">
    <location>
        <begin position="835"/>
        <end position="860"/>
    </location>
</feature>
<proteinExistence type="predicted"/>
<evidence type="ECO:0000256" key="1">
    <source>
        <dbReference type="SAM" id="Coils"/>
    </source>
</evidence>
<accession>A0ABR1R183</accession>
<feature type="compositionally biased region" description="Acidic residues" evidence="2">
    <location>
        <begin position="474"/>
        <end position="512"/>
    </location>
</feature>
<dbReference type="Proteomes" id="UP001396898">
    <property type="component" value="Unassembled WGS sequence"/>
</dbReference>
<evidence type="ECO:0000256" key="2">
    <source>
        <dbReference type="SAM" id="MobiDB-lite"/>
    </source>
</evidence>
<keyword evidence="4" id="KW-1185">Reference proteome</keyword>
<keyword evidence="1" id="KW-0175">Coiled coil</keyword>